<evidence type="ECO:0000313" key="2">
    <source>
        <dbReference type="EMBL" id="KIO21236.1"/>
    </source>
</evidence>
<dbReference type="PANTHER" id="PTHR44329">
    <property type="entry name" value="SERINE/THREONINE-PROTEIN KINASE TNNI3K-RELATED"/>
    <property type="match status" value="1"/>
</dbReference>
<dbReference type="GO" id="GO:0004674">
    <property type="term" value="F:protein serine/threonine kinase activity"/>
    <property type="evidence" value="ECO:0007669"/>
    <property type="project" value="TreeGrafter"/>
</dbReference>
<dbReference type="OrthoDB" id="4062651at2759"/>
<gene>
    <name evidence="2" type="ORF">M407DRAFT_29160</name>
</gene>
<reference evidence="2 3" key="1">
    <citation type="submission" date="2014-04" db="EMBL/GenBank/DDBJ databases">
        <authorList>
            <consortium name="DOE Joint Genome Institute"/>
            <person name="Kuo A."/>
            <person name="Girlanda M."/>
            <person name="Perotto S."/>
            <person name="Kohler A."/>
            <person name="Nagy L.G."/>
            <person name="Floudas D."/>
            <person name="Copeland A."/>
            <person name="Barry K.W."/>
            <person name="Cichocki N."/>
            <person name="Veneault-Fourrey C."/>
            <person name="LaButti K."/>
            <person name="Lindquist E.A."/>
            <person name="Lipzen A."/>
            <person name="Lundell T."/>
            <person name="Morin E."/>
            <person name="Murat C."/>
            <person name="Sun H."/>
            <person name="Tunlid A."/>
            <person name="Henrissat B."/>
            <person name="Grigoriev I.V."/>
            <person name="Hibbett D.S."/>
            <person name="Martin F."/>
            <person name="Nordberg H.P."/>
            <person name="Cantor M.N."/>
            <person name="Hua S.X."/>
        </authorList>
    </citation>
    <scope>NUCLEOTIDE SEQUENCE [LARGE SCALE GENOMIC DNA]</scope>
    <source>
        <strain evidence="2 3">MUT 4182</strain>
    </source>
</reference>
<dbReference type="AlphaFoldDB" id="A0A0C3Q9H0"/>
<protein>
    <recommendedName>
        <fullName evidence="1">Protein kinase domain-containing protein</fullName>
    </recommendedName>
</protein>
<dbReference type="SUPFAM" id="SSF56112">
    <property type="entry name" value="Protein kinase-like (PK-like)"/>
    <property type="match status" value="1"/>
</dbReference>
<name>A0A0C3Q9H0_9AGAM</name>
<dbReference type="PROSITE" id="PS00108">
    <property type="entry name" value="PROTEIN_KINASE_ST"/>
    <property type="match status" value="1"/>
</dbReference>
<dbReference type="PANTHER" id="PTHR44329:SF214">
    <property type="entry name" value="PROTEIN KINASE DOMAIN-CONTAINING PROTEIN"/>
    <property type="match status" value="1"/>
</dbReference>
<accession>A0A0C3Q9H0</accession>
<evidence type="ECO:0000313" key="3">
    <source>
        <dbReference type="Proteomes" id="UP000054248"/>
    </source>
</evidence>
<dbReference type="HOGENOM" id="CLU_654154_0_0_1"/>
<dbReference type="InterPro" id="IPR051681">
    <property type="entry name" value="Ser/Thr_Kinases-Pseudokinases"/>
</dbReference>
<keyword evidence="3" id="KW-1185">Reference proteome</keyword>
<dbReference type="InterPro" id="IPR011009">
    <property type="entry name" value="Kinase-like_dom_sf"/>
</dbReference>
<sequence>MSNAWGRLMKQGEVADHLPSTGIPRWKLIRTLTDEGTTTLVANPAPPDFEPNPPLPGLFSWAVMGAALEGEARQSNAKGYDLFKLIPTVPALNRKYESSLERAAPVKTQTTIPILTRFARPDGAPLPQNWVEYVAGAPEERAVTPSQDGDVGQLIIGISQQAICINGGFGDVFKGIHKNVGEVALKRLRIGGTGNEDLVIRRFQREADIWCRLQHPHILKFLGTYIHETHLHLVSPFMNNGTLLEYVKDRLGANRVRLLCEAASAVDYLHQTRIVHGDIKASNLLISDDDRVLLCDFGLAKVMDAQIPTTLKGAGTVRWQSPELWDGAPKTFESDVYAFSMTIAEVLTGAPPFAHLHLEMAVMKAVYIRSERPNKAPMECNGVSYENAWKVAELCWSTLQEERIPISDALRRLREDPSLV</sequence>
<dbReference type="GO" id="GO:0005524">
    <property type="term" value="F:ATP binding"/>
    <property type="evidence" value="ECO:0007669"/>
    <property type="project" value="InterPro"/>
</dbReference>
<dbReference type="InterPro" id="IPR008271">
    <property type="entry name" value="Ser/Thr_kinase_AS"/>
</dbReference>
<dbReference type="STRING" id="1051891.A0A0C3Q9H0"/>
<proteinExistence type="predicted"/>
<reference evidence="3" key="2">
    <citation type="submission" date="2015-01" db="EMBL/GenBank/DDBJ databases">
        <title>Evolutionary Origins and Diversification of the Mycorrhizal Mutualists.</title>
        <authorList>
            <consortium name="DOE Joint Genome Institute"/>
            <consortium name="Mycorrhizal Genomics Consortium"/>
            <person name="Kohler A."/>
            <person name="Kuo A."/>
            <person name="Nagy L.G."/>
            <person name="Floudas D."/>
            <person name="Copeland A."/>
            <person name="Barry K.W."/>
            <person name="Cichocki N."/>
            <person name="Veneault-Fourrey C."/>
            <person name="LaButti K."/>
            <person name="Lindquist E.A."/>
            <person name="Lipzen A."/>
            <person name="Lundell T."/>
            <person name="Morin E."/>
            <person name="Murat C."/>
            <person name="Riley R."/>
            <person name="Ohm R."/>
            <person name="Sun H."/>
            <person name="Tunlid A."/>
            <person name="Henrissat B."/>
            <person name="Grigoriev I.V."/>
            <person name="Hibbett D.S."/>
            <person name="Martin F."/>
        </authorList>
    </citation>
    <scope>NUCLEOTIDE SEQUENCE [LARGE SCALE GENOMIC DNA]</scope>
    <source>
        <strain evidence="3">MUT 4182</strain>
    </source>
</reference>
<evidence type="ECO:0000259" key="1">
    <source>
        <dbReference type="PROSITE" id="PS50011"/>
    </source>
</evidence>
<dbReference type="SMART" id="SM00220">
    <property type="entry name" value="S_TKc"/>
    <property type="match status" value="1"/>
</dbReference>
<dbReference type="Gene3D" id="1.10.510.10">
    <property type="entry name" value="Transferase(Phosphotransferase) domain 1"/>
    <property type="match status" value="1"/>
</dbReference>
<dbReference type="InterPro" id="IPR000719">
    <property type="entry name" value="Prot_kinase_dom"/>
</dbReference>
<dbReference type="InterPro" id="IPR001245">
    <property type="entry name" value="Ser-Thr/Tyr_kinase_cat_dom"/>
</dbReference>
<feature type="domain" description="Protein kinase" evidence="1">
    <location>
        <begin position="158"/>
        <end position="419"/>
    </location>
</feature>
<dbReference type="PROSITE" id="PS50011">
    <property type="entry name" value="PROTEIN_KINASE_DOM"/>
    <property type="match status" value="1"/>
</dbReference>
<dbReference type="EMBL" id="KN823145">
    <property type="protein sequence ID" value="KIO21236.1"/>
    <property type="molecule type" value="Genomic_DNA"/>
</dbReference>
<dbReference type="Pfam" id="PF07714">
    <property type="entry name" value="PK_Tyr_Ser-Thr"/>
    <property type="match status" value="1"/>
</dbReference>
<dbReference type="Proteomes" id="UP000054248">
    <property type="component" value="Unassembled WGS sequence"/>
</dbReference>
<organism evidence="2 3">
    <name type="scientific">Tulasnella calospora MUT 4182</name>
    <dbReference type="NCBI Taxonomy" id="1051891"/>
    <lineage>
        <taxon>Eukaryota</taxon>
        <taxon>Fungi</taxon>
        <taxon>Dikarya</taxon>
        <taxon>Basidiomycota</taxon>
        <taxon>Agaricomycotina</taxon>
        <taxon>Agaricomycetes</taxon>
        <taxon>Cantharellales</taxon>
        <taxon>Tulasnellaceae</taxon>
        <taxon>Tulasnella</taxon>
    </lineage>
</organism>